<organism evidence="2 3">
    <name type="scientific">Pleurodeles waltl</name>
    <name type="common">Iberian ribbed newt</name>
    <dbReference type="NCBI Taxonomy" id="8319"/>
    <lineage>
        <taxon>Eukaryota</taxon>
        <taxon>Metazoa</taxon>
        <taxon>Chordata</taxon>
        <taxon>Craniata</taxon>
        <taxon>Vertebrata</taxon>
        <taxon>Euteleostomi</taxon>
        <taxon>Amphibia</taxon>
        <taxon>Batrachia</taxon>
        <taxon>Caudata</taxon>
        <taxon>Salamandroidea</taxon>
        <taxon>Salamandridae</taxon>
        <taxon>Pleurodelinae</taxon>
        <taxon>Pleurodeles</taxon>
    </lineage>
</organism>
<dbReference type="AlphaFoldDB" id="A0AAV7UNX6"/>
<comment type="caution">
    <text evidence="2">The sequence shown here is derived from an EMBL/GenBank/DDBJ whole genome shotgun (WGS) entry which is preliminary data.</text>
</comment>
<keyword evidence="3" id="KW-1185">Reference proteome</keyword>
<sequence>MVIRSVTRALEVQRNILKGLIHQDKETQSKLVHQARTAPTSLKRPLKLTLPDTRANAHATQRRCVEVGTRAARRTLFRECGLKHPGSGRPPLQLRVGGESDGPTLQQAVRMLLDFHTPLLPAVVVTRRAVLGLSPSPAPTHSWAGSPGSPEANSADYTHPARGGGAADKGHDPEAGCLQP</sequence>
<proteinExistence type="predicted"/>
<reference evidence="2" key="1">
    <citation type="journal article" date="2022" name="bioRxiv">
        <title>Sequencing and chromosome-scale assembly of the giantPleurodeles waltlgenome.</title>
        <authorList>
            <person name="Brown T."/>
            <person name="Elewa A."/>
            <person name="Iarovenko S."/>
            <person name="Subramanian E."/>
            <person name="Araus A.J."/>
            <person name="Petzold A."/>
            <person name="Susuki M."/>
            <person name="Suzuki K.-i.T."/>
            <person name="Hayashi T."/>
            <person name="Toyoda A."/>
            <person name="Oliveira C."/>
            <person name="Osipova E."/>
            <person name="Leigh N.D."/>
            <person name="Simon A."/>
            <person name="Yun M.H."/>
        </authorList>
    </citation>
    <scope>NUCLEOTIDE SEQUENCE</scope>
    <source>
        <strain evidence="2">20211129_DDA</strain>
        <tissue evidence="2">Liver</tissue>
    </source>
</reference>
<evidence type="ECO:0000313" key="2">
    <source>
        <dbReference type="EMBL" id="KAJ1190154.1"/>
    </source>
</evidence>
<feature type="region of interest" description="Disordered" evidence="1">
    <location>
        <begin position="136"/>
        <end position="180"/>
    </location>
</feature>
<accession>A0AAV7UNX6</accession>
<gene>
    <name evidence="2" type="ORF">NDU88_006893</name>
</gene>
<name>A0AAV7UNX6_PLEWA</name>
<protein>
    <submittedName>
        <fullName evidence="2">Uncharacterized protein</fullName>
    </submittedName>
</protein>
<dbReference type="EMBL" id="JANPWB010000005">
    <property type="protein sequence ID" value="KAJ1190154.1"/>
    <property type="molecule type" value="Genomic_DNA"/>
</dbReference>
<dbReference type="Proteomes" id="UP001066276">
    <property type="component" value="Chromosome 3_1"/>
</dbReference>
<evidence type="ECO:0000313" key="3">
    <source>
        <dbReference type="Proteomes" id="UP001066276"/>
    </source>
</evidence>
<evidence type="ECO:0000256" key="1">
    <source>
        <dbReference type="SAM" id="MobiDB-lite"/>
    </source>
</evidence>